<dbReference type="Gene3D" id="3.40.50.10490">
    <property type="entry name" value="Glucose-6-phosphate isomerase like protein, domain 1"/>
    <property type="match status" value="1"/>
</dbReference>
<dbReference type="SUPFAM" id="SSF53697">
    <property type="entry name" value="SIS domain"/>
    <property type="match status" value="1"/>
</dbReference>
<evidence type="ECO:0000256" key="3">
    <source>
        <dbReference type="ARBA" id="ARBA00023163"/>
    </source>
</evidence>
<dbReference type="GO" id="GO:0003677">
    <property type="term" value="F:DNA binding"/>
    <property type="evidence" value="ECO:0007669"/>
    <property type="project" value="UniProtKB-KW"/>
</dbReference>
<protein>
    <submittedName>
        <fullName evidence="6">Transcriptional regulator, RpiR family</fullName>
    </submittedName>
</protein>
<dbReference type="STRING" id="82801.SAMN04488506_0028"/>
<dbReference type="InterPro" id="IPR001347">
    <property type="entry name" value="SIS_dom"/>
</dbReference>
<keyword evidence="3" id="KW-0804">Transcription</keyword>
<dbReference type="Proteomes" id="UP000199136">
    <property type="component" value="Unassembled WGS sequence"/>
</dbReference>
<dbReference type="CDD" id="cd05013">
    <property type="entry name" value="SIS_RpiR"/>
    <property type="match status" value="1"/>
</dbReference>
<keyword evidence="2" id="KW-0238">DNA-binding</keyword>
<dbReference type="SUPFAM" id="SSF46689">
    <property type="entry name" value="Homeodomain-like"/>
    <property type="match status" value="1"/>
</dbReference>
<accession>A0A1I5UJF0</accession>
<gene>
    <name evidence="6" type="ORF">SAMN04488506_0028</name>
</gene>
<keyword evidence="7" id="KW-1185">Reference proteome</keyword>
<reference evidence="6 7" key="1">
    <citation type="submission" date="2016-10" db="EMBL/GenBank/DDBJ databases">
        <authorList>
            <person name="de Groot N.N."/>
        </authorList>
    </citation>
    <scope>NUCLEOTIDE SEQUENCE [LARGE SCALE GENOMIC DNA]</scope>
    <source>
        <strain evidence="6 7">DSM 20581</strain>
    </source>
</reference>
<dbReference type="Gene3D" id="1.10.10.10">
    <property type="entry name" value="Winged helix-like DNA-binding domain superfamily/Winged helix DNA-binding domain"/>
    <property type="match status" value="1"/>
</dbReference>
<evidence type="ECO:0000256" key="2">
    <source>
        <dbReference type="ARBA" id="ARBA00023125"/>
    </source>
</evidence>
<dbReference type="InterPro" id="IPR047640">
    <property type="entry name" value="RpiR-like"/>
</dbReference>
<dbReference type="EMBL" id="FOXW01000001">
    <property type="protein sequence ID" value="SFP95414.1"/>
    <property type="molecule type" value="Genomic_DNA"/>
</dbReference>
<name>A0A1I5UJF0_9LACT</name>
<feature type="domain" description="HTH rpiR-type" evidence="4">
    <location>
        <begin position="1"/>
        <end position="77"/>
    </location>
</feature>
<proteinExistence type="predicted"/>
<dbReference type="AlphaFoldDB" id="A0A1I5UJF0"/>
<evidence type="ECO:0000259" key="4">
    <source>
        <dbReference type="PROSITE" id="PS51071"/>
    </source>
</evidence>
<dbReference type="InterPro" id="IPR000281">
    <property type="entry name" value="HTH_RpiR"/>
</dbReference>
<dbReference type="InterPro" id="IPR035472">
    <property type="entry name" value="RpiR-like_SIS"/>
</dbReference>
<evidence type="ECO:0000313" key="7">
    <source>
        <dbReference type="Proteomes" id="UP000199136"/>
    </source>
</evidence>
<evidence type="ECO:0000313" key="6">
    <source>
        <dbReference type="EMBL" id="SFP95414.1"/>
    </source>
</evidence>
<dbReference type="RefSeq" id="WP_092478979.1">
    <property type="nucleotide sequence ID" value="NZ_FOXW01000001.1"/>
</dbReference>
<dbReference type="OrthoDB" id="1648815at2"/>
<dbReference type="GO" id="GO:1901135">
    <property type="term" value="P:carbohydrate derivative metabolic process"/>
    <property type="evidence" value="ECO:0007669"/>
    <property type="project" value="InterPro"/>
</dbReference>
<dbReference type="PANTHER" id="PTHR30514:SF1">
    <property type="entry name" value="HTH-TYPE TRANSCRIPTIONAL REGULATOR HEXR-RELATED"/>
    <property type="match status" value="1"/>
</dbReference>
<dbReference type="Pfam" id="PF01380">
    <property type="entry name" value="SIS"/>
    <property type="match status" value="1"/>
</dbReference>
<sequence>MELEAVINRKYDELNENELSIVSYILKNKKETQDISITKLAEVCHTSKSTIHRLTQKLGFSGFVEFKYSIKQSIELHSATNDDMIEKLKNDIETTYKLFNQTDVKKIVEKVYQSKRIYGYGTGWAQLNALNDLNRNFILSGKNSMVLQSKTELKLLLSEMDSNDLVIIVSKSGDGIGLSEITQLLSLKKIPILSITEFKNNDLASKTDYNLYFQSSEFYDKHRENTSKKTFVTVNIVLDMLYREYIKYENLL</sequence>
<dbReference type="GO" id="GO:0097367">
    <property type="term" value="F:carbohydrate derivative binding"/>
    <property type="evidence" value="ECO:0007669"/>
    <property type="project" value="InterPro"/>
</dbReference>
<dbReference type="InterPro" id="IPR046348">
    <property type="entry name" value="SIS_dom_sf"/>
</dbReference>
<dbReference type="PROSITE" id="PS51071">
    <property type="entry name" value="HTH_RPIR"/>
    <property type="match status" value="1"/>
</dbReference>
<evidence type="ECO:0000259" key="5">
    <source>
        <dbReference type="PROSITE" id="PS51464"/>
    </source>
</evidence>
<organism evidence="6 7">
    <name type="scientific">Desemzia incerta</name>
    <dbReference type="NCBI Taxonomy" id="82801"/>
    <lineage>
        <taxon>Bacteria</taxon>
        <taxon>Bacillati</taxon>
        <taxon>Bacillota</taxon>
        <taxon>Bacilli</taxon>
        <taxon>Lactobacillales</taxon>
        <taxon>Carnobacteriaceae</taxon>
        <taxon>Desemzia</taxon>
    </lineage>
</organism>
<dbReference type="PROSITE" id="PS51464">
    <property type="entry name" value="SIS"/>
    <property type="match status" value="1"/>
</dbReference>
<dbReference type="Pfam" id="PF01418">
    <property type="entry name" value="HTH_6"/>
    <property type="match status" value="1"/>
</dbReference>
<dbReference type="PANTHER" id="PTHR30514">
    <property type="entry name" value="GLUCOKINASE"/>
    <property type="match status" value="1"/>
</dbReference>
<keyword evidence="1" id="KW-0805">Transcription regulation</keyword>
<evidence type="ECO:0000256" key="1">
    <source>
        <dbReference type="ARBA" id="ARBA00023015"/>
    </source>
</evidence>
<dbReference type="GO" id="GO:0003700">
    <property type="term" value="F:DNA-binding transcription factor activity"/>
    <property type="evidence" value="ECO:0007669"/>
    <property type="project" value="InterPro"/>
</dbReference>
<dbReference type="InterPro" id="IPR009057">
    <property type="entry name" value="Homeodomain-like_sf"/>
</dbReference>
<dbReference type="InterPro" id="IPR036388">
    <property type="entry name" value="WH-like_DNA-bd_sf"/>
</dbReference>
<feature type="domain" description="SIS" evidence="5">
    <location>
        <begin position="107"/>
        <end position="251"/>
    </location>
</feature>